<dbReference type="OrthoDB" id="1489315at2"/>
<organism evidence="1 2">
    <name type="scientific">Cyclobacterium marinum (strain ATCC 25205 / DSM 745 / LMG 13164 / NCIMB 1802)</name>
    <name type="common">Flectobacillus marinus</name>
    <dbReference type="NCBI Taxonomy" id="880070"/>
    <lineage>
        <taxon>Bacteria</taxon>
        <taxon>Pseudomonadati</taxon>
        <taxon>Bacteroidota</taxon>
        <taxon>Cytophagia</taxon>
        <taxon>Cytophagales</taxon>
        <taxon>Cyclobacteriaceae</taxon>
        <taxon>Cyclobacterium</taxon>
    </lineage>
</organism>
<dbReference type="STRING" id="880070.Cycma_1949"/>
<dbReference type="Proteomes" id="UP000001635">
    <property type="component" value="Chromosome"/>
</dbReference>
<protein>
    <submittedName>
        <fullName evidence="1">Uncharacterized protein</fullName>
    </submittedName>
</protein>
<dbReference type="EMBL" id="CP002955">
    <property type="protein sequence ID" value="AEL25697.1"/>
    <property type="molecule type" value="Genomic_DNA"/>
</dbReference>
<sequence length="455" mass="52677">MGSITYNFLSDSILFHEKSISNNFKNETDSRIEKELLDYRNHCIKNYPELIKEIKDKESFLKVFSSTQKTPYELLKQTSLYVDQFIIYDPLFRHSDFQSDMSKVTGEYLGYQSNGLNKTDVSKASKFLKEITPMIVADYVKIFPLSYHFEKPKSIPLKLPTDYYNSALPKPIMDFFWDNVSVRSMKKMDKGGWYVDEDSLKPCRGIVVDFKETNFSNSMIYHLFEMEVMDFDENTGKATFRQTLPDTPPTKDKFNAWVQQSINSASKAYFDKVFNETFIASNLNSTYLCNNSFTNNLITENFDAKQDIPAYTATQVMNLDLPFLENLDIQKLMDIRLYEENVFTNFRLELEKSFRELRNETDEKILKQKAENIFHELNEVQGQKIKNKIDHIKKQASVNAIVGLGGLASSFHTGGFSLLATAVAMGKGYTDYLAYNKEVKNNPAYLLWKSKKASR</sequence>
<dbReference type="KEGG" id="cmr:Cycma_1949"/>
<evidence type="ECO:0000313" key="2">
    <source>
        <dbReference type="Proteomes" id="UP000001635"/>
    </source>
</evidence>
<evidence type="ECO:0000313" key="1">
    <source>
        <dbReference type="EMBL" id="AEL25697.1"/>
    </source>
</evidence>
<keyword evidence="2" id="KW-1185">Reference proteome</keyword>
<dbReference type="AlphaFoldDB" id="G0IZN3"/>
<reference evidence="2" key="1">
    <citation type="submission" date="2011-07" db="EMBL/GenBank/DDBJ databases">
        <title>The complete genome of Cyclobacterium marinum DSM 745.</title>
        <authorList>
            <person name="Lucas S."/>
            <person name="Han J."/>
            <person name="Lapidus A."/>
            <person name="Bruce D."/>
            <person name="Goodwin L."/>
            <person name="Pitluck S."/>
            <person name="Peters L."/>
            <person name="Kyrpides N."/>
            <person name="Mavromatis K."/>
            <person name="Ivanova N."/>
            <person name="Ovchinnikova G."/>
            <person name="Chertkov O."/>
            <person name="Detter J.C."/>
            <person name="Tapia R."/>
            <person name="Han C."/>
            <person name="Land M."/>
            <person name="Hauser L."/>
            <person name="Markowitz V."/>
            <person name="Cheng J.-F."/>
            <person name="Hugenholtz P."/>
            <person name="Woyke T."/>
            <person name="Wu D."/>
            <person name="Tindall B."/>
            <person name="Schuetze A."/>
            <person name="Brambilla E."/>
            <person name="Klenk H.-P."/>
            <person name="Eisen J.A."/>
        </authorList>
    </citation>
    <scope>NUCLEOTIDE SEQUENCE [LARGE SCALE GENOMIC DNA]</scope>
    <source>
        <strain evidence="2">ATCC 25205 / DSM 745 / LMG 13164 / NCIMB 1802</strain>
    </source>
</reference>
<gene>
    <name evidence="1" type="ordered locus">Cycma_1949</name>
</gene>
<dbReference type="RefSeq" id="WP_014019992.1">
    <property type="nucleotide sequence ID" value="NC_015914.1"/>
</dbReference>
<proteinExistence type="predicted"/>
<accession>G0IZN3</accession>
<name>G0IZN3_CYCMS</name>
<dbReference type="HOGENOM" id="CLU_605325_0_0_10"/>
<dbReference type="eggNOG" id="ENOG50330VU">
    <property type="taxonomic scope" value="Bacteria"/>
</dbReference>